<gene>
    <name evidence="4" type="ORF">J3A84_11240</name>
</gene>
<feature type="signal peptide" evidence="2">
    <location>
        <begin position="1"/>
        <end position="18"/>
    </location>
</feature>
<dbReference type="Pfam" id="PF04205">
    <property type="entry name" value="FMN_bind"/>
    <property type="match status" value="1"/>
</dbReference>
<keyword evidence="2" id="KW-0732">Signal</keyword>
<dbReference type="SMART" id="SM00900">
    <property type="entry name" value="FMN_bind"/>
    <property type="match status" value="1"/>
</dbReference>
<dbReference type="GO" id="GO:0010181">
    <property type="term" value="F:FMN binding"/>
    <property type="evidence" value="ECO:0007669"/>
    <property type="project" value="InterPro"/>
</dbReference>
<reference evidence="4" key="1">
    <citation type="submission" date="2021-03" db="EMBL/GenBank/DDBJ databases">
        <title>Proteiniclasticum marinus sp. nov., isolated from tidal flat sediment.</title>
        <authorList>
            <person name="Namirimu T."/>
            <person name="Yang J.-A."/>
            <person name="Yang S.-H."/>
            <person name="Kim Y.-J."/>
            <person name="Kwon K.K."/>
        </authorList>
    </citation>
    <scope>NUCLEOTIDE SEQUENCE</scope>
    <source>
        <strain evidence="4">SCR006</strain>
    </source>
</reference>
<organism evidence="4 5">
    <name type="scientific">Proteiniclasticum aestuarii</name>
    <dbReference type="NCBI Taxonomy" id="2817862"/>
    <lineage>
        <taxon>Bacteria</taxon>
        <taxon>Bacillati</taxon>
        <taxon>Bacillota</taxon>
        <taxon>Clostridia</taxon>
        <taxon>Eubacteriales</taxon>
        <taxon>Clostridiaceae</taxon>
        <taxon>Proteiniclasticum</taxon>
    </lineage>
</organism>
<proteinExistence type="predicted"/>
<evidence type="ECO:0000256" key="1">
    <source>
        <dbReference type="SAM" id="MobiDB-lite"/>
    </source>
</evidence>
<feature type="chain" id="PRO_5038627260" evidence="2">
    <location>
        <begin position="19"/>
        <end position="570"/>
    </location>
</feature>
<keyword evidence="5" id="KW-1185">Reference proteome</keyword>
<evidence type="ECO:0000256" key="2">
    <source>
        <dbReference type="SAM" id="SignalP"/>
    </source>
</evidence>
<dbReference type="RefSeq" id="WP_207600130.1">
    <property type="nucleotide sequence ID" value="NZ_JAFNJU010000008.1"/>
</dbReference>
<protein>
    <submittedName>
        <fullName evidence="4">FMN-binding protein</fullName>
    </submittedName>
</protein>
<evidence type="ECO:0000259" key="3">
    <source>
        <dbReference type="SMART" id="SM00900"/>
    </source>
</evidence>
<dbReference type="Proteomes" id="UP000664218">
    <property type="component" value="Unassembled WGS sequence"/>
</dbReference>
<comment type="caution">
    <text evidence="4">The sequence shown here is derived from an EMBL/GenBank/DDBJ whole genome shotgun (WGS) entry which is preliminary data.</text>
</comment>
<evidence type="ECO:0000313" key="5">
    <source>
        <dbReference type="Proteomes" id="UP000664218"/>
    </source>
</evidence>
<evidence type="ECO:0000313" key="4">
    <source>
        <dbReference type="EMBL" id="MBO1265609.1"/>
    </source>
</evidence>
<dbReference type="InterPro" id="IPR007329">
    <property type="entry name" value="FMN-bd"/>
</dbReference>
<feature type="domain" description="FMN-binding" evidence="3">
    <location>
        <begin position="46"/>
        <end position="120"/>
    </location>
</feature>
<sequence length="570" mass="62521">MKKIVSLLLTATMVLGLAACGNTDEETPETPETPGEEETLTGTGEGYGGEVTVTVTMDGDTITNVVAEGPDETDGVGTPALEQLPEKFVEANSADVDVIAGATVTSRGLIYAMKNALDPDANPWPMVEEEEDPSNVEASDVALGFGISSLGRKGPGADDTETQVWSINEVLASALFDGEGKIIYLNVDQVEVATPNYDGEGMPHLSGWPGQGGYNIDEDHDEKVDGVTEDTEENFIAEVELWKTKRERGDDYKMGISTWSEQMDAYEETFVGMTVEEIEEWFEKYTSDRNGRPLKEGSEDAEDKAKYDALSAEDKEMLADVTTSATMSLNDSHGNIIEAIRKAYENRMGLEITEAEAAGFGVSFMPRIGPGKDDQDVQVYSLNQVFANTLFDEEGRVVAIHVDQLEVASPNYDGAGMPHFSGFPGQGGYNYDEDHDEKVDGKTEDTEENFFSEIESWMTKRERGDDYKMGISTWAEQMDGYEEVFIGKTVEEIEEWFDKYTSDRNGRALKDGSEDAEDKAKYDALSDEEKAMLADVTASATMSLNDAHGDIIKAIRASFENREVINLSVN</sequence>
<dbReference type="PROSITE" id="PS51257">
    <property type="entry name" value="PROKAR_LIPOPROTEIN"/>
    <property type="match status" value="1"/>
</dbReference>
<feature type="region of interest" description="Disordered" evidence="1">
    <location>
        <begin position="22"/>
        <end position="48"/>
    </location>
</feature>
<dbReference type="AlphaFoldDB" id="A0A939HAK6"/>
<dbReference type="GO" id="GO:0016020">
    <property type="term" value="C:membrane"/>
    <property type="evidence" value="ECO:0007669"/>
    <property type="project" value="InterPro"/>
</dbReference>
<name>A0A939HAK6_9CLOT</name>
<accession>A0A939HAK6</accession>
<feature type="compositionally biased region" description="Acidic residues" evidence="1">
    <location>
        <begin position="23"/>
        <end position="39"/>
    </location>
</feature>
<dbReference type="EMBL" id="JAFNJU010000008">
    <property type="protein sequence ID" value="MBO1265609.1"/>
    <property type="molecule type" value="Genomic_DNA"/>
</dbReference>
<dbReference type="Gene3D" id="3.90.1010.20">
    <property type="match status" value="1"/>
</dbReference>